<keyword evidence="5" id="KW-1185">Reference proteome</keyword>
<dbReference type="EnsemblMetazoa" id="G32964.4">
    <property type="protein sequence ID" value="G32964.4:cds"/>
    <property type="gene ID" value="G32964"/>
</dbReference>
<dbReference type="Proteomes" id="UP000005408">
    <property type="component" value="Unassembled WGS sequence"/>
</dbReference>
<evidence type="ECO:0000256" key="3">
    <source>
        <dbReference type="SAM" id="SignalP"/>
    </source>
</evidence>
<evidence type="ECO:0000313" key="4">
    <source>
        <dbReference type="EnsemblMetazoa" id="G32964.4:cds"/>
    </source>
</evidence>
<accession>A0A8W8MLN5</accession>
<organism evidence="4 5">
    <name type="scientific">Magallana gigas</name>
    <name type="common">Pacific oyster</name>
    <name type="synonym">Crassostrea gigas</name>
    <dbReference type="NCBI Taxonomy" id="29159"/>
    <lineage>
        <taxon>Eukaryota</taxon>
        <taxon>Metazoa</taxon>
        <taxon>Spiralia</taxon>
        <taxon>Lophotrochozoa</taxon>
        <taxon>Mollusca</taxon>
        <taxon>Bivalvia</taxon>
        <taxon>Autobranchia</taxon>
        <taxon>Pteriomorphia</taxon>
        <taxon>Ostreida</taxon>
        <taxon>Ostreoidea</taxon>
        <taxon>Ostreidae</taxon>
        <taxon>Magallana</taxon>
    </lineage>
</organism>
<feature type="transmembrane region" description="Helical" evidence="2">
    <location>
        <begin position="258"/>
        <end position="281"/>
    </location>
</feature>
<feature type="signal peptide" evidence="3">
    <location>
        <begin position="1"/>
        <end position="18"/>
    </location>
</feature>
<keyword evidence="2" id="KW-0472">Membrane</keyword>
<feature type="region of interest" description="Disordered" evidence="1">
    <location>
        <begin position="363"/>
        <end position="409"/>
    </location>
</feature>
<dbReference type="AlphaFoldDB" id="A0A8W8MLN5"/>
<reference evidence="4" key="1">
    <citation type="submission" date="2022-08" db="UniProtKB">
        <authorList>
            <consortium name="EnsemblMetazoa"/>
        </authorList>
    </citation>
    <scope>IDENTIFICATION</scope>
    <source>
        <strain evidence="4">05x7-T-G4-1.051#20</strain>
    </source>
</reference>
<evidence type="ECO:0000256" key="2">
    <source>
        <dbReference type="SAM" id="Phobius"/>
    </source>
</evidence>
<evidence type="ECO:0000256" key="1">
    <source>
        <dbReference type="SAM" id="MobiDB-lite"/>
    </source>
</evidence>
<protein>
    <submittedName>
        <fullName evidence="4">Uncharacterized protein</fullName>
    </submittedName>
</protein>
<feature type="compositionally biased region" description="Basic and acidic residues" evidence="1">
    <location>
        <begin position="367"/>
        <end position="386"/>
    </location>
</feature>
<keyword evidence="3" id="KW-0732">Signal</keyword>
<feature type="chain" id="PRO_5036461471" evidence="3">
    <location>
        <begin position="19"/>
        <end position="811"/>
    </location>
</feature>
<proteinExistence type="predicted"/>
<evidence type="ECO:0000313" key="5">
    <source>
        <dbReference type="Proteomes" id="UP000005408"/>
    </source>
</evidence>
<keyword evidence="2" id="KW-1133">Transmembrane helix</keyword>
<name>A0A8W8MLN5_MAGGI</name>
<keyword evidence="2" id="KW-0812">Transmembrane</keyword>
<sequence length="811" mass="92107">MKILLIFLVFTVSHRVLSQSRLVINTTCLELVKPSNQQFRLICSQYDYHCLLDETFTKEFEACREWKWIPGGKCAYFNTYGSGNVDGRECKPQINLTCSKIGIQFESKTNTQLFTVSHRVLSQSRLVINTTCLELVKPSNQQFRLICSQYDYHCLLDETFTKEFEACREWKWIPGGKCAYFNTYGSGNVDGRECKPQINLTCSKIGIQFESKTNTQFTACYVKRGSSTPFTTTTSLTQVTSNMTLDGDIEISSPASEVWVIFFLYIIVIAVVLFISTIFYIQRYTGKGLCIKEKFHDCVEDPLNNYDTGNDNTAKKQVDDQVKAGNEIESDKDSRVLFDVASESLKKKLPPTDEFQYCYEGQSNANEKGKGESGRNCNDIKERELPTDETDLNDEKEKPAGSITGSYHDLQQLENEENKEESTDIFDETFESLQQMPPEIAYPIKSQESSDIARNEDTLEQQPFLKNTPESPPTMTHEDENITEARRNDENIVKKQPVLGMKVEGASTSENLITMRQDDGNIAEARRSEKHQKGDSDGLRTTEVDSNTCKSAEVEISKDLKEGVSTADVQRKKLDEEKSAENATGLYIVSEKSDNEGDTQELTDVFDDTVESLQRIAHPTDEQDRELCTELYNLLDTEGLKLTQEVMTATISRKTGKPVKILLNNLTVQEKNKLKAMLPEESHRILESKTEHDTSIHVSYGLHRIILDEENSPKSGWGNPVREKDIGIGDDVERLNRIHTIVQGISNPVTVSVESYIRLLDIMIKTLIRLDPDAKFKEDYKLLSYKLNSIKNPNLTQTMLKTITDAVKKIW</sequence>